<dbReference type="OrthoDB" id="5297125at2"/>
<name>A0A2R5FB68_9PROT</name>
<gene>
    <name evidence="1" type="ORF">NMK_2660</name>
</gene>
<comment type="caution">
    <text evidence="1">The sequence shown here is derived from an EMBL/GenBank/DDBJ whole genome shotgun (WGS) entry which is preliminary data.</text>
</comment>
<dbReference type="AlphaFoldDB" id="A0A2R5FB68"/>
<dbReference type="Proteomes" id="UP000245081">
    <property type="component" value="Unassembled WGS sequence"/>
</dbReference>
<proteinExistence type="predicted"/>
<evidence type="ECO:0000313" key="2">
    <source>
        <dbReference type="Proteomes" id="UP000245081"/>
    </source>
</evidence>
<dbReference type="EMBL" id="BDOQ01000013">
    <property type="protein sequence ID" value="GBG15059.1"/>
    <property type="molecule type" value="Genomic_DNA"/>
</dbReference>
<reference evidence="1 2" key="1">
    <citation type="journal article" date="2018" name="Environ. Microbiol.">
        <title>Isolation and genomic characterization of Novimethylophilus kurashikiensis gen. nov. sp. nov., a new lanthanide-dependent methylotrophic species of Methylophilaceae.</title>
        <authorList>
            <person name="Lv H."/>
            <person name="Sahin N."/>
            <person name="Tani A."/>
        </authorList>
    </citation>
    <scope>NUCLEOTIDE SEQUENCE [LARGE SCALE GENOMIC DNA]</scope>
    <source>
        <strain evidence="1 2">La2-4</strain>
    </source>
</reference>
<evidence type="ECO:0000313" key="1">
    <source>
        <dbReference type="EMBL" id="GBG15059.1"/>
    </source>
</evidence>
<sequence length="74" mass="8361">MNLDIPKIVWRGPKGEIISCTEKNKVMKENLEEIRQICQDALEDAVLMGCDEHQVRAVLTELVANLVNPYPPAE</sequence>
<keyword evidence="2" id="KW-1185">Reference proteome</keyword>
<protein>
    <submittedName>
        <fullName evidence="1">Uncharacterized protein</fullName>
    </submittedName>
</protein>
<organism evidence="1 2">
    <name type="scientific">Novimethylophilus kurashikiensis</name>
    <dbReference type="NCBI Taxonomy" id="1825523"/>
    <lineage>
        <taxon>Bacteria</taxon>
        <taxon>Pseudomonadati</taxon>
        <taxon>Pseudomonadota</taxon>
        <taxon>Betaproteobacteria</taxon>
        <taxon>Nitrosomonadales</taxon>
        <taxon>Methylophilaceae</taxon>
        <taxon>Novimethylophilus</taxon>
    </lineage>
</organism>
<accession>A0A2R5FB68</accession>
<dbReference type="RefSeq" id="WP_109016223.1">
    <property type="nucleotide sequence ID" value="NZ_BDOQ01000013.1"/>
</dbReference>